<accession>A0A1I4XGR7</accession>
<proteinExistence type="predicted"/>
<organism evidence="2 3">
    <name type="scientific">Algoriella xinjiangensis</name>
    <dbReference type="NCBI Taxonomy" id="684065"/>
    <lineage>
        <taxon>Bacteria</taxon>
        <taxon>Pseudomonadati</taxon>
        <taxon>Bacteroidota</taxon>
        <taxon>Flavobacteriia</taxon>
        <taxon>Flavobacteriales</taxon>
        <taxon>Weeksellaceae</taxon>
        <taxon>Algoriella</taxon>
    </lineage>
</organism>
<name>A0A1I4XGR7_9FLAO</name>
<dbReference type="EMBL" id="FOUZ01000009">
    <property type="protein sequence ID" value="SFN24882.1"/>
    <property type="molecule type" value="Genomic_DNA"/>
</dbReference>
<keyword evidence="1" id="KW-1133">Transmembrane helix</keyword>
<gene>
    <name evidence="2" type="ORF">SAMN05421738_10912</name>
</gene>
<keyword evidence="1" id="KW-0472">Membrane</keyword>
<sequence>MKKELIFYYIGVVVFFVALIFSVRHIINTTRIFVSYEDGFNPIHIKWNMDDKDSTLRVKDPLYLKKDYYLINYKDQSFIKNDTVLYADLLSDSLNNKGCVLNIKPPYYIWKEQNNDTLKVFKHSITLKFTKKKEVY</sequence>
<dbReference type="RefSeq" id="WP_092908440.1">
    <property type="nucleotide sequence ID" value="NZ_FOUZ01000009.1"/>
</dbReference>
<protein>
    <submittedName>
        <fullName evidence="2">Uncharacterized protein</fullName>
    </submittedName>
</protein>
<dbReference type="AlphaFoldDB" id="A0A1I4XGR7"/>
<feature type="transmembrane region" description="Helical" evidence="1">
    <location>
        <begin position="6"/>
        <end position="27"/>
    </location>
</feature>
<dbReference type="Proteomes" id="UP000199149">
    <property type="component" value="Unassembled WGS sequence"/>
</dbReference>
<evidence type="ECO:0000313" key="3">
    <source>
        <dbReference type="Proteomes" id="UP000199149"/>
    </source>
</evidence>
<dbReference type="OrthoDB" id="1444767at2"/>
<evidence type="ECO:0000313" key="2">
    <source>
        <dbReference type="EMBL" id="SFN24882.1"/>
    </source>
</evidence>
<keyword evidence="1" id="KW-0812">Transmembrane</keyword>
<evidence type="ECO:0000256" key="1">
    <source>
        <dbReference type="SAM" id="Phobius"/>
    </source>
</evidence>
<reference evidence="3" key="1">
    <citation type="submission" date="2016-10" db="EMBL/GenBank/DDBJ databases">
        <authorList>
            <person name="Varghese N."/>
            <person name="Submissions S."/>
        </authorList>
    </citation>
    <scope>NUCLEOTIDE SEQUENCE [LARGE SCALE GENOMIC DNA]</scope>
    <source>
        <strain evidence="3">XJ109</strain>
    </source>
</reference>
<keyword evidence="3" id="KW-1185">Reference proteome</keyword>